<feature type="region of interest" description="Disordered" evidence="7">
    <location>
        <begin position="304"/>
        <end position="369"/>
    </location>
</feature>
<evidence type="ECO:0000256" key="6">
    <source>
        <dbReference type="SAM" id="Coils"/>
    </source>
</evidence>
<keyword evidence="8" id="KW-1133">Transmembrane helix</keyword>
<dbReference type="PANTHER" id="PTHR47053">
    <property type="entry name" value="MUREIN DD-ENDOPEPTIDASE MEPH-RELATED"/>
    <property type="match status" value="1"/>
</dbReference>
<keyword evidence="8" id="KW-0472">Membrane</keyword>
<dbReference type="AlphaFoldDB" id="A0A6L5YSJ8"/>
<evidence type="ECO:0000256" key="5">
    <source>
        <dbReference type="ARBA" id="ARBA00022807"/>
    </source>
</evidence>
<organism evidence="10 11">
    <name type="scientific">Roseburia porci</name>
    <dbReference type="NCBI Taxonomy" id="2605790"/>
    <lineage>
        <taxon>Bacteria</taxon>
        <taxon>Bacillati</taxon>
        <taxon>Bacillota</taxon>
        <taxon>Clostridia</taxon>
        <taxon>Lachnospirales</taxon>
        <taxon>Lachnospiraceae</taxon>
        <taxon>Roseburia</taxon>
    </lineage>
</organism>
<dbReference type="InterPro" id="IPR000064">
    <property type="entry name" value="NLP_P60_dom"/>
</dbReference>
<feature type="compositionally biased region" description="Basic and acidic residues" evidence="7">
    <location>
        <begin position="304"/>
        <end position="317"/>
    </location>
</feature>
<evidence type="ECO:0000256" key="1">
    <source>
        <dbReference type="ARBA" id="ARBA00007074"/>
    </source>
</evidence>
<evidence type="ECO:0000313" key="10">
    <source>
        <dbReference type="EMBL" id="MST75420.1"/>
    </source>
</evidence>
<proteinExistence type="inferred from homology"/>
<feature type="compositionally biased region" description="Low complexity" evidence="7">
    <location>
        <begin position="318"/>
        <end position="342"/>
    </location>
</feature>
<keyword evidence="2" id="KW-0645">Protease</keyword>
<dbReference type="GO" id="GO:0008234">
    <property type="term" value="F:cysteine-type peptidase activity"/>
    <property type="evidence" value="ECO:0007669"/>
    <property type="project" value="UniProtKB-KW"/>
</dbReference>
<feature type="domain" description="NlpC/P60" evidence="9">
    <location>
        <begin position="389"/>
        <end position="503"/>
    </location>
</feature>
<dbReference type="SUPFAM" id="SSF54001">
    <property type="entry name" value="Cysteine proteinases"/>
    <property type="match status" value="1"/>
</dbReference>
<feature type="compositionally biased region" description="Low complexity" evidence="7">
    <location>
        <begin position="349"/>
        <end position="362"/>
    </location>
</feature>
<evidence type="ECO:0000256" key="4">
    <source>
        <dbReference type="ARBA" id="ARBA00022801"/>
    </source>
</evidence>
<comment type="similarity">
    <text evidence="1">Belongs to the peptidase C40 family.</text>
</comment>
<gene>
    <name evidence="10" type="ORF">FYJ75_10390</name>
</gene>
<evidence type="ECO:0000256" key="7">
    <source>
        <dbReference type="SAM" id="MobiDB-lite"/>
    </source>
</evidence>
<reference evidence="10 11" key="1">
    <citation type="submission" date="2019-08" db="EMBL/GenBank/DDBJ databases">
        <title>In-depth cultivation of the pig gut microbiome towards novel bacterial diversity and tailored functional studies.</title>
        <authorList>
            <person name="Wylensek D."/>
            <person name="Hitch T.C.A."/>
            <person name="Clavel T."/>
        </authorList>
    </citation>
    <scope>NUCLEOTIDE SEQUENCE [LARGE SCALE GENOMIC DNA]</scope>
    <source>
        <strain evidence="10 11">MUC/MUC-530-WT-4D</strain>
    </source>
</reference>
<dbReference type="Gene3D" id="6.10.250.3150">
    <property type="match status" value="1"/>
</dbReference>
<dbReference type="SUPFAM" id="SSF57997">
    <property type="entry name" value="Tropomyosin"/>
    <property type="match status" value="1"/>
</dbReference>
<dbReference type="Pfam" id="PF00877">
    <property type="entry name" value="NLPC_P60"/>
    <property type="match status" value="1"/>
</dbReference>
<evidence type="ECO:0000256" key="3">
    <source>
        <dbReference type="ARBA" id="ARBA00022729"/>
    </source>
</evidence>
<dbReference type="EMBL" id="VUNI01000018">
    <property type="protein sequence ID" value="MST75420.1"/>
    <property type="molecule type" value="Genomic_DNA"/>
</dbReference>
<protein>
    <submittedName>
        <fullName evidence="10">Hydrolase</fullName>
    </submittedName>
</protein>
<comment type="caution">
    <text evidence="10">The sequence shown here is derived from an EMBL/GenBank/DDBJ whole genome shotgun (WGS) entry which is preliminary data.</text>
</comment>
<keyword evidence="8" id="KW-0812">Transmembrane</keyword>
<dbReference type="Pfam" id="PF24568">
    <property type="entry name" value="CC_PcsB"/>
    <property type="match status" value="1"/>
</dbReference>
<evidence type="ECO:0000256" key="2">
    <source>
        <dbReference type="ARBA" id="ARBA00022670"/>
    </source>
</evidence>
<dbReference type="InterPro" id="IPR038765">
    <property type="entry name" value="Papain-like_cys_pep_sf"/>
</dbReference>
<evidence type="ECO:0000313" key="11">
    <source>
        <dbReference type="Proteomes" id="UP000474024"/>
    </source>
</evidence>
<sequence length="503" mass="54004">MLSFAWQDIQIAHIVRKYLWKNPSICAKIHIGMPAYIIGVIGGKMKLYQYIKNKQFRKRIVSAGLVAAMLLAFPLADGIETGKFEGLTVYATSAKDKRDKAQSDLDNANSQISELQGIQNQINSQLSDKAQEMASILTNQQLLQDDMDDTQNQIDQAEVDLEAAQQKEAEQYAAMKLRIQFMYENGTSDSIWTAILEADGIADMLNRIEYVNKVYDSDREMLNNYQATVQQVADLKSQLEQQYADMESMQASYTEQQTALEGVISDLKAQSADYESQIATAQNLANQYAQTVAQQNAVIKQQEEEAAKKAEEQRKAQEAAQQASASANTSSGSSSNSSSSGSSSGGSSSGSSSSGSGSSSGKDAGGGSGASGIGSAGYLTDDSNNPSSSVSGSAIVSYACQFVGNPYVWGGNSLTEGCDCSGFVHLVMEHFGISSPRYSQSFASWGQPVSYNNMQAGDVVVYPGHVAIYMGNGCIVEAQSTSAGITQYRSVNCHTILAIRRAG</sequence>
<keyword evidence="5" id="KW-0788">Thiol protease</keyword>
<evidence type="ECO:0000256" key="8">
    <source>
        <dbReference type="SAM" id="Phobius"/>
    </source>
</evidence>
<dbReference type="GO" id="GO:0006508">
    <property type="term" value="P:proteolysis"/>
    <property type="evidence" value="ECO:0007669"/>
    <property type="project" value="UniProtKB-KW"/>
</dbReference>
<dbReference type="InterPro" id="IPR051202">
    <property type="entry name" value="Peptidase_C40"/>
</dbReference>
<dbReference type="PROSITE" id="PS51935">
    <property type="entry name" value="NLPC_P60"/>
    <property type="match status" value="1"/>
</dbReference>
<dbReference type="PANTHER" id="PTHR47053:SF1">
    <property type="entry name" value="MUREIN DD-ENDOPEPTIDASE MEPH-RELATED"/>
    <property type="match status" value="1"/>
</dbReference>
<keyword evidence="3" id="KW-0732">Signal</keyword>
<name>A0A6L5YSJ8_9FIRM</name>
<feature type="transmembrane region" description="Helical" evidence="8">
    <location>
        <begin position="60"/>
        <end position="76"/>
    </location>
</feature>
<accession>A0A6L5YSJ8</accession>
<dbReference type="Proteomes" id="UP000474024">
    <property type="component" value="Unassembled WGS sequence"/>
</dbReference>
<evidence type="ECO:0000259" key="9">
    <source>
        <dbReference type="PROSITE" id="PS51935"/>
    </source>
</evidence>
<keyword evidence="4 10" id="KW-0378">Hydrolase</keyword>
<keyword evidence="6" id="KW-0175">Coiled coil</keyword>
<dbReference type="InterPro" id="IPR057309">
    <property type="entry name" value="PcsB_CC"/>
</dbReference>
<feature type="coiled-coil region" evidence="6">
    <location>
        <begin position="91"/>
        <end position="174"/>
    </location>
</feature>
<feature type="transmembrane region" description="Helical" evidence="8">
    <location>
        <begin position="29"/>
        <end position="48"/>
    </location>
</feature>
<dbReference type="Gene3D" id="3.90.1720.10">
    <property type="entry name" value="endopeptidase domain like (from Nostoc punctiforme)"/>
    <property type="match status" value="1"/>
</dbReference>
<keyword evidence="11" id="KW-1185">Reference proteome</keyword>